<dbReference type="EMBL" id="ML992505">
    <property type="protein sequence ID" value="KAF2224439.1"/>
    <property type="molecule type" value="Genomic_DNA"/>
</dbReference>
<dbReference type="GO" id="GO:0042765">
    <property type="term" value="C:GPI-anchor transamidase complex"/>
    <property type="evidence" value="ECO:0007669"/>
    <property type="project" value="InterPro"/>
</dbReference>
<gene>
    <name evidence="2" type="ORF">BDZ85DRAFT_249117</name>
</gene>
<sequence>MARLISGLLSLRRDPRLIKLPPYLSILLILVGIVWLLVLPLDEYSRNTYVSENALLPGQVHTYFGGSEHNIFRAYRQEVAALAGMSERDRTDGLLKILQSQGLKAASQDYHFSRAGQWKNGTNVYGVIQGPRADATEAMVLIGAWYNSEGKINYSGVALVLTLARYFKRWSLWSKDIIVLLTPDSTFGPQAWVDAYHESQDTSAVEPLSIKSGALQGAVAVDYPAGPWGQRFEKLHIVYDGINGQLPNLDLINTAINIANNQIGIGCTIQKMWQHENKYKERLLTIARGMLSQAVGHSSGPHSSFIPYHVDAITIQTVGDGWHDEMSLGRSVEGLFRSLNNLLEHLHQSFFFYLLMHSNRFVSIGTYLPSAMLIAGSFTITAILLWFLSGRPGTRSSNPPKASALDKKEPVALVKSGDSVAVVPAQDLETVERDLNLPLLVVFGAHAAGVVPFYIINHAPQSSLDMLGPVLGAASILTPVIASAAVSRSMEVTVQQLMLIQCFSLLVLGAALSTLATINFAQAFIIGIAASPLSFVRPLSPRMPLQPRAEFTLVGMVILSAIAPMTLLWGGSYYFHQPLRDVLSAAAWAWRVERVWTGVTVWLSSPLPSANHDPSSFPLPIPLPGPLAPLHPPHIFAFNSSANFASLPLSASCIGQPTPNPSSSFGFGMKWK</sequence>
<dbReference type="AlphaFoldDB" id="A0A6A6GFN6"/>
<dbReference type="InterPro" id="IPR007246">
    <property type="entry name" value="Gaa1"/>
</dbReference>
<reference evidence="3" key="1">
    <citation type="journal article" date="2020" name="Stud. Mycol.">
        <title>101 Dothideomycetes genomes: A test case for predicting lifestyles and emergence of pathogens.</title>
        <authorList>
            <person name="Haridas S."/>
            <person name="Albert R."/>
            <person name="Binder M."/>
            <person name="Bloem J."/>
            <person name="LaButti K."/>
            <person name="Salamov A."/>
            <person name="Andreopoulos B."/>
            <person name="Baker S."/>
            <person name="Barry K."/>
            <person name="Bills G."/>
            <person name="Bluhm B."/>
            <person name="Cannon C."/>
            <person name="Castanera R."/>
            <person name="Culley D."/>
            <person name="Daum C."/>
            <person name="Ezra D."/>
            <person name="Gonzalez J."/>
            <person name="Henrissat B."/>
            <person name="Kuo A."/>
            <person name="Liang C."/>
            <person name="Lipzen A."/>
            <person name="Lutzoni F."/>
            <person name="Magnuson J."/>
            <person name="Mondo S."/>
            <person name="Nolan M."/>
            <person name="Ohm R."/>
            <person name="Pangilinan J."/>
            <person name="Park H.-J."/>
            <person name="Ramirez L."/>
            <person name="Alfaro M."/>
            <person name="Sun H."/>
            <person name="Tritt A."/>
            <person name="Yoshinaga Y."/>
            <person name="Zwiers L.-H."/>
            <person name="Turgeon B."/>
            <person name="Goodwin S."/>
            <person name="Spatafora J."/>
            <person name="Crous P."/>
            <person name="Grigoriev I."/>
        </authorList>
    </citation>
    <scope>NUCLEOTIDE SEQUENCE [LARGE SCALE GENOMIC DNA]</scope>
    <source>
        <strain evidence="3">CECT 20119</strain>
    </source>
</reference>
<keyword evidence="1" id="KW-0472">Membrane</keyword>
<dbReference type="GO" id="GO:0016255">
    <property type="term" value="P:attachment of GPI anchor to protein"/>
    <property type="evidence" value="ECO:0007669"/>
    <property type="project" value="TreeGrafter"/>
</dbReference>
<dbReference type="OrthoDB" id="445301at2759"/>
<dbReference type="Proteomes" id="UP000799538">
    <property type="component" value="Unassembled WGS sequence"/>
</dbReference>
<dbReference type="Gene3D" id="3.40.630.10">
    <property type="entry name" value="Zn peptidases"/>
    <property type="match status" value="1"/>
</dbReference>
<dbReference type="PIRSF" id="PIRSF036762">
    <property type="entry name" value="GAA1"/>
    <property type="match status" value="1"/>
</dbReference>
<keyword evidence="1" id="KW-0812">Transmembrane</keyword>
<dbReference type="PANTHER" id="PTHR13304:SF0">
    <property type="entry name" value="GLYCOSYLPHOSPHATIDYLINOSITOL ANCHOR ATTACHMENT 1 PROTEIN"/>
    <property type="match status" value="1"/>
</dbReference>
<evidence type="ECO:0000256" key="1">
    <source>
        <dbReference type="SAM" id="Phobius"/>
    </source>
</evidence>
<feature type="transmembrane region" description="Helical" evidence="1">
    <location>
        <begin position="498"/>
        <end position="531"/>
    </location>
</feature>
<evidence type="ECO:0000313" key="2">
    <source>
        <dbReference type="EMBL" id="KAF2224439.1"/>
    </source>
</evidence>
<organism evidence="2 3">
    <name type="scientific">Elsinoe ampelina</name>
    <dbReference type="NCBI Taxonomy" id="302913"/>
    <lineage>
        <taxon>Eukaryota</taxon>
        <taxon>Fungi</taxon>
        <taxon>Dikarya</taxon>
        <taxon>Ascomycota</taxon>
        <taxon>Pezizomycotina</taxon>
        <taxon>Dothideomycetes</taxon>
        <taxon>Dothideomycetidae</taxon>
        <taxon>Myriangiales</taxon>
        <taxon>Elsinoaceae</taxon>
        <taxon>Elsinoe</taxon>
    </lineage>
</organism>
<proteinExistence type="predicted"/>
<name>A0A6A6GFN6_9PEZI</name>
<accession>A0A6A6GFN6</accession>
<dbReference type="Pfam" id="PF04114">
    <property type="entry name" value="Gaa1"/>
    <property type="match status" value="1"/>
</dbReference>
<feature type="transmembrane region" description="Helical" evidence="1">
    <location>
        <begin position="20"/>
        <end position="41"/>
    </location>
</feature>
<dbReference type="PANTHER" id="PTHR13304">
    <property type="entry name" value="GLYCOSYLPHOSPHATIDYLINOSITOL ANCHOR ATTACHMENT 1 PROTEIN"/>
    <property type="match status" value="1"/>
</dbReference>
<feature type="transmembrane region" description="Helical" evidence="1">
    <location>
        <begin position="467"/>
        <end position="486"/>
    </location>
</feature>
<keyword evidence="3" id="KW-1185">Reference proteome</keyword>
<evidence type="ECO:0000313" key="3">
    <source>
        <dbReference type="Proteomes" id="UP000799538"/>
    </source>
</evidence>
<keyword evidence="1" id="KW-1133">Transmembrane helix</keyword>
<feature type="transmembrane region" description="Helical" evidence="1">
    <location>
        <begin position="435"/>
        <end position="455"/>
    </location>
</feature>
<feature type="transmembrane region" description="Helical" evidence="1">
    <location>
        <begin position="367"/>
        <end position="388"/>
    </location>
</feature>
<feature type="transmembrane region" description="Helical" evidence="1">
    <location>
        <begin position="551"/>
        <end position="575"/>
    </location>
</feature>
<protein>
    <submittedName>
        <fullName evidence="2">Gaa1-like protein</fullName>
    </submittedName>
</protein>
<dbReference type="SUPFAM" id="SSF53187">
    <property type="entry name" value="Zn-dependent exopeptidases"/>
    <property type="match status" value="1"/>
</dbReference>